<sequence length="74" mass="8107">MKERALAAPLFLSNAAAFLSTCQICDRRGTTLNKSSGLRLWSVVLKVLFHNDIKRCGCGKAIANARKATISNRK</sequence>
<reference evidence="2 3" key="1">
    <citation type="submission" date="2014-04" db="EMBL/GenBank/DDBJ databases">
        <authorList>
            <consortium name="DOE Joint Genome Institute"/>
            <person name="Kuo A."/>
            <person name="Ruytinx J."/>
            <person name="Rineau F."/>
            <person name="Colpaert J."/>
            <person name="Kohler A."/>
            <person name="Nagy L.G."/>
            <person name="Floudas D."/>
            <person name="Copeland A."/>
            <person name="Barry K.W."/>
            <person name="Cichocki N."/>
            <person name="Veneault-Fourrey C."/>
            <person name="LaButti K."/>
            <person name="Lindquist E.A."/>
            <person name="Lipzen A."/>
            <person name="Lundell T."/>
            <person name="Morin E."/>
            <person name="Murat C."/>
            <person name="Sun H."/>
            <person name="Tunlid A."/>
            <person name="Henrissat B."/>
            <person name="Grigoriev I.V."/>
            <person name="Hibbett D.S."/>
            <person name="Martin F."/>
            <person name="Nordberg H.P."/>
            <person name="Cantor M.N."/>
            <person name="Hua S.X."/>
        </authorList>
    </citation>
    <scope>NUCLEOTIDE SEQUENCE [LARGE SCALE GENOMIC DNA]</scope>
    <source>
        <strain evidence="2 3">UH-Slu-Lm8-n1</strain>
    </source>
</reference>
<evidence type="ECO:0008006" key="4">
    <source>
        <dbReference type="Google" id="ProtNLM"/>
    </source>
</evidence>
<reference evidence="3" key="2">
    <citation type="submission" date="2015-01" db="EMBL/GenBank/DDBJ databases">
        <title>Evolutionary Origins and Diversification of the Mycorrhizal Mutualists.</title>
        <authorList>
            <consortium name="DOE Joint Genome Institute"/>
            <consortium name="Mycorrhizal Genomics Consortium"/>
            <person name="Kohler A."/>
            <person name="Kuo A."/>
            <person name="Nagy L.G."/>
            <person name="Floudas D."/>
            <person name="Copeland A."/>
            <person name="Barry K.W."/>
            <person name="Cichocki N."/>
            <person name="Veneault-Fourrey C."/>
            <person name="LaButti K."/>
            <person name="Lindquist E.A."/>
            <person name="Lipzen A."/>
            <person name="Lundell T."/>
            <person name="Morin E."/>
            <person name="Murat C."/>
            <person name="Riley R."/>
            <person name="Ohm R."/>
            <person name="Sun H."/>
            <person name="Tunlid A."/>
            <person name="Henrissat B."/>
            <person name="Grigoriev I.V."/>
            <person name="Hibbett D.S."/>
            <person name="Martin F."/>
        </authorList>
    </citation>
    <scope>NUCLEOTIDE SEQUENCE [LARGE SCALE GENOMIC DNA]</scope>
    <source>
        <strain evidence="3">UH-Slu-Lm8-n1</strain>
    </source>
</reference>
<evidence type="ECO:0000313" key="3">
    <source>
        <dbReference type="Proteomes" id="UP000054485"/>
    </source>
</evidence>
<feature type="signal peptide" evidence="1">
    <location>
        <begin position="1"/>
        <end position="17"/>
    </location>
</feature>
<keyword evidence="3" id="KW-1185">Reference proteome</keyword>
<evidence type="ECO:0000256" key="1">
    <source>
        <dbReference type="SAM" id="SignalP"/>
    </source>
</evidence>
<gene>
    <name evidence="2" type="ORF">CY34DRAFT_199691</name>
</gene>
<dbReference type="EMBL" id="KN835265">
    <property type="protein sequence ID" value="KIK41540.1"/>
    <property type="molecule type" value="Genomic_DNA"/>
</dbReference>
<feature type="chain" id="PRO_5002218237" description="Secreted protein" evidence="1">
    <location>
        <begin position="18"/>
        <end position="74"/>
    </location>
</feature>
<dbReference type="InParanoid" id="A0A0C9ZUL2"/>
<name>A0A0C9ZUL2_9AGAM</name>
<dbReference type="AlphaFoldDB" id="A0A0C9ZUL2"/>
<accession>A0A0C9ZUL2</accession>
<proteinExistence type="predicted"/>
<evidence type="ECO:0000313" key="2">
    <source>
        <dbReference type="EMBL" id="KIK41540.1"/>
    </source>
</evidence>
<keyword evidence="1" id="KW-0732">Signal</keyword>
<protein>
    <recommendedName>
        <fullName evidence="4">Secreted protein</fullName>
    </recommendedName>
</protein>
<organism evidence="2 3">
    <name type="scientific">Suillus luteus UH-Slu-Lm8-n1</name>
    <dbReference type="NCBI Taxonomy" id="930992"/>
    <lineage>
        <taxon>Eukaryota</taxon>
        <taxon>Fungi</taxon>
        <taxon>Dikarya</taxon>
        <taxon>Basidiomycota</taxon>
        <taxon>Agaricomycotina</taxon>
        <taxon>Agaricomycetes</taxon>
        <taxon>Agaricomycetidae</taxon>
        <taxon>Boletales</taxon>
        <taxon>Suillineae</taxon>
        <taxon>Suillaceae</taxon>
        <taxon>Suillus</taxon>
    </lineage>
</organism>
<dbReference type="Proteomes" id="UP000054485">
    <property type="component" value="Unassembled WGS sequence"/>
</dbReference>
<dbReference type="HOGENOM" id="CLU_2689440_0_0_1"/>